<comment type="similarity">
    <text evidence="2">Belongs to the sulfatase family.</text>
</comment>
<dbReference type="InterPro" id="IPR017850">
    <property type="entry name" value="Alkaline_phosphatase_core_sf"/>
</dbReference>
<dbReference type="FunFam" id="3.30.1120.10:FF:000002">
    <property type="entry name" value="Arylsulfatase family member J"/>
    <property type="match status" value="1"/>
</dbReference>
<evidence type="ECO:0000259" key="7">
    <source>
        <dbReference type="Pfam" id="PF00884"/>
    </source>
</evidence>
<dbReference type="GO" id="GO:0046872">
    <property type="term" value="F:metal ion binding"/>
    <property type="evidence" value="ECO:0007669"/>
    <property type="project" value="UniProtKB-KW"/>
</dbReference>
<evidence type="ECO:0000256" key="5">
    <source>
        <dbReference type="ARBA" id="ARBA00022837"/>
    </source>
</evidence>
<dbReference type="Pfam" id="PF00884">
    <property type="entry name" value="Sulfatase"/>
    <property type="match status" value="1"/>
</dbReference>
<evidence type="ECO:0000313" key="8">
    <source>
        <dbReference type="Ensembl" id="ENSCMIP00000019896.1"/>
    </source>
</evidence>
<keyword evidence="3" id="KW-0479">Metal-binding</keyword>
<dbReference type="Ensembl" id="ENSCMIT00000020268.1">
    <property type="protein sequence ID" value="ENSCMIP00000019896.1"/>
    <property type="gene ID" value="ENSCMIG00000009241.1"/>
</dbReference>
<dbReference type="CDD" id="cd16029">
    <property type="entry name" value="4-S"/>
    <property type="match status" value="1"/>
</dbReference>
<sequence length="595" mass="66534">SQSRAAPAGPPPPTPHPALPLGGLQLPVMVGALAGFSVASLLTFGYLSRDWPPGPGSSSGGSEPPSKPHLIFILADDQGFHDVGYHGSEIRTPTLDRLAAQGVKLENYYIQPICSPSRSQLITGRYQIHTGLQHSIIRAGQPNCIPLDNVTLPQKLQEAGYSTHMVGKWHLGFYKKECLPTRKGFDTFFGSLTGSGDYYTHDVCDGPNACGYDLHKGENVAWEYRAHSYSTFLYTQKVEEILASHKPKEPIFLYIAFQAVHTPLQVPKNYLGQYKSIQNVGRRRYAAMVTCLDEAVNNVTLALKKYGYYENSIIIYSSDNGGQPLAGGSNWPLRGRKGTYWEGGIRGIGFVHSPLLKNKGAVSRGLMHITDWYPTLVTLAEGELEENLGLDGYDIWEAISEGKPSPRTDILHNIDPLYTRVKSNSPHDGFGIWDTTIQAAIRVGDWKLLTGNPGFSDWIPPQTFPNFAGNWWNLERVFWGKSKTVWLFNITADPYERVDLSQQYPEVVKRLCLRLAYYNVTAIPVKYPPKDPKSNPKLNGGAWVPWDSDEEEETNLINSFPEKRPWNTCNILITNLPHDYVGHFCHKQLICYLQK</sequence>
<dbReference type="STRING" id="7868.ENSCMIP00000019896"/>
<dbReference type="PROSITE" id="PS00523">
    <property type="entry name" value="SULFATASE_1"/>
    <property type="match status" value="1"/>
</dbReference>
<feature type="domain" description="Sulfatase N-terminal" evidence="7">
    <location>
        <begin position="68"/>
        <end position="380"/>
    </location>
</feature>
<protein>
    <submittedName>
        <fullName evidence="8">Arylsulfatase family member J</fullName>
    </submittedName>
</protein>
<dbReference type="GeneTree" id="ENSGT00940000159954"/>
<evidence type="ECO:0000256" key="6">
    <source>
        <dbReference type="ARBA" id="ARBA00023180"/>
    </source>
</evidence>
<dbReference type="AlphaFoldDB" id="A0A4W3HUB8"/>
<dbReference type="FunFam" id="3.40.720.10:FF:000007">
    <property type="entry name" value="Arylsulfatase family, member J"/>
    <property type="match status" value="1"/>
</dbReference>
<dbReference type="InterPro" id="IPR047115">
    <property type="entry name" value="ARSB"/>
</dbReference>
<keyword evidence="6" id="KW-0325">Glycoprotein</keyword>
<comment type="cofactor">
    <cofactor evidence="1">
        <name>Ca(2+)</name>
        <dbReference type="ChEBI" id="CHEBI:29108"/>
    </cofactor>
</comment>
<gene>
    <name evidence="8" type="primary">arsj</name>
</gene>
<dbReference type="InParanoid" id="A0A4W3HUB8"/>
<dbReference type="InterPro" id="IPR000917">
    <property type="entry name" value="Sulfatase_N"/>
</dbReference>
<name>A0A4W3HUB8_CALMI</name>
<dbReference type="GO" id="GO:0008484">
    <property type="term" value="F:sulfuric ester hydrolase activity"/>
    <property type="evidence" value="ECO:0007669"/>
    <property type="project" value="InterPro"/>
</dbReference>
<keyword evidence="4" id="KW-0378">Hydrolase</keyword>
<dbReference type="PROSITE" id="PS00149">
    <property type="entry name" value="SULFATASE_2"/>
    <property type="match status" value="1"/>
</dbReference>
<evidence type="ECO:0000256" key="1">
    <source>
        <dbReference type="ARBA" id="ARBA00001913"/>
    </source>
</evidence>
<dbReference type="PANTHER" id="PTHR10342:SF69">
    <property type="entry name" value="ARYLSULFATASE J"/>
    <property type="match status" value="1"/>
</dbReference>
<evidence type="ECO:0000256" key="3">
    <source>
        <dbReference type="ARBA" id="ARBA00022723"/>
    </source>
</evidence>
<reference evidence="9" key="2">
    <citation type="journal article" date="2007" name="PLoS Biol.">
        <title>Survey sequencing and comparative analysis of the elephant shark (Callorhinchus milii) genome.</title>
        <authorList>
            <person name="Venkatesh B."/>
            <person name="Kirkness E.F."/>
            <person name="Loh Y.H."/>
            <person name="Halpern A.L."/>
            <person name="Lee A.P."/>
            <person name="Johnson J."/>
            <person name="Dandona N."/>
            <person name="Viswanathan L.D."/>
            <person name="Tay A."/>
            <person name="Venter J.C."/>
            <person name="Strausberg R.L."/>
            <person name="Brenner S."/>
        </authorList>
    </citation>
    <scope>NUCLEOTIDE SEQUENCE [LARGE SCALE GENOMIC DNA]</scope>
</reference>
<evidence type="ECO:0000256" key="4">
    <source>
        <dbReference type="ARBA" id="ARBA00022801"/>
    </source>
</evidence>
<reference evidence="8" key="5">
    <citation type="submission" date="2025-09" db="UniProtKB">
        <authorList>
            <consortium name="Ensembl"/>
        </authorList>
    </citation>
    <scope>IDENTIFICATION</scope>
</reference>
<proteinExistence type="inferred from homology"/>
<accession>A0A4W3HUB8</accession>
<reference evidence="9" key="3">
    <citation type="journal article" date="2014" name="Nature">
        <title>Elephant shark genome provides unique insights into gnathostome evolution.</title>
        <authorList>
            <consortium name="International Elephant Shark Genome Sequencing Consortium"/>
            <person name="Venkatesh B."/>
            <person name="Lee A.P."/>
            <person name="Ravi V."/>
            <person name="Maurya A.K."/>
            <person name="Lian M.M."/>
            <person name="Swann J.B."/>
            <person name="Ohta Y."/>
            <person name="Flajnik M.F."/>
            <person name="Sutoh Y."/>
            <person name="Kasahara M."/>
            <person name="Hoon S."/>
            <person name="Gangu V."/>
            <person name="Roy S.W."/>
            <person name="Irimia M."/>
            <person name="Korzh V."/>
            <person name="Kondrychyn I."/>
            <person name="Lim Z.W."/>
            <person name="Tay B.H."/>
            <person name="Tohari S."/>
            <person name="Kong K.W."/>
            <person name="Ho S."/>
            <person name="Lorente-Galdos B."/>
            <person name="Quilez J."/>
            <person name="Marques-Bonet T."/>
            <person name="Raney B.J."/>
            <person name="Ingham P.W."/>
            <person name="Tay A."/>
            <person name="Hillier L.W."/>
            <person name="Minx P."/>
            <person name="Boehm T."/>
            <person name="Wilson R.K."/>
            <person name="Brenner S."/>
            <person name="Warren W.C."/>
        </authorList>
    </citation>
    <scope>NUCLEOTIDE SEQUENCE [LARGE SCALE GENOMIC DNA]</scope>
</reference>
<dbReference type="SUPFAM" id="SSF53649">
    <property type="entry name" value="Alkaline phosphatase-like"/>
    <property type="match status" value="1"/>
</dbReference>
<reference evidence="8" key="4">
    <citation type="submission" date="2025-08" db="UniProtKB">
        <authorList>
            <consortium name="Ensembl"/>
        </authorList>
    </citation>
    <scope>IDENTIFICATION</scope>
</reference>
<dbReference type="PANTHER" id="PTHR10342">
    <property type="entry name" value="ARYLSULFATASE"/>
    <property type="match status" value="1"/>
</dbReference>
<organism evidence="8 9">
    <name type="scientific">Callorhinchus milii</name>
    <name type="common">Ghost shark</name>
    <dbReference type="NCBI Taxonomy" id="7868"/>
    <lineage>
        <taxon>Eukaryota</taxon>
        <taxon>Metazoa</taxon>
        <taxon>Chordata</taxon>
        <taxon>Craniata</taxon>
        <taxon>Vertebrata</taxon>
        <taxon>Chondrichthyes</taxon>
        <taxon>Holocephali</taxon>
        <taxon>Chimaeriformes</taxon>
        <taxon>Callorhinchidae</taxon>
        <taxon>Callorhinchus</taxon>
    </lineage>
</organism>
<dbReference type="Gene3D" id="3.40.720.10">
    <property type="entry name" value="Alkaline Phosphatase, subunit A"/>
    <property type="match status" value="1"/>
</dbReference>
<evidence type="ECO:0000256" key="2">
    <source>
        <dbReference type="ARBA" id="ARBA00008779"/>
    </source>
</evidence>
<dbReference type="Gene3D" id="3.30.1120.10">
    <property type="match status" value="1"/>
</dbReference>
<evidence type="ECO:0000313" key="9">
    <source>
        <dbReference type="Proteomes" id="UP000314986"/>
    </source>
</evidence>
<reference evidence="9" key="1">
    <citation type="journal article" date="2006" name="Science">
        <title>Ancient noncoding elements conserved in the human genome.</title>
        <authorList>
            <person name="Venkatesh B."/>
            <person name="Kirkness E.F."/>
            <person name="Loh Y.H."/>
            <person name="Halpern A.L."/>
            <person name="Lee A.P."/>
            <person name="Johnson J."/>
            <person name="Dandona N."/>
            <person name="Viswanathan L.D."/>
            <person name="Tay A."/>
            <person name="Venter J.C."/>
            <person name="Strausberg R.L."/>
            <person name="Brenner S."/>
        </authorList>
    </citation>
    <scope>NUCLEOTIDE SEQUENCE [LARGE SCALE GENOMIC DNA]</scope>
</reference>
<keyword evidence="5" id="KW-0106">Calcium</keyword>
<dbReference type="InterPro" id="IPR024607">
    <property type="entry name" value="Sulfatase_CS"/>
</dbReference>
<keyword evidence="9" id="KW-1185">Reference proteome</keyword>
<dbReference type="Proteomes" id="UP000314986">
    <property type="component" value="Unassembled WGS sequence"/>
</dbReference>